<feature type="region of interest" description="Disordered" evidence="1">
    <location>
        <begin position="207"/>
        <end position="277"/>
    </location>
</feature>
<feature type="region of interest" description="Disordered" evidence="1">
    <location>
        <begin position="125"/>
        <end position="163"/>
    </location>
</feature>
<evidence type="ECO:0000313" key="5">
    <source>
        <dbReference type="Proteomes" id="UP000280861"/>
    </source>
</evidence>
<dbReference type="InterPro" id="IPR009078">
    <property type="entry name" value="Ferritin-like_SF"/>
</dbReference>
<feature type="compositionally biased region" description="Low complexity" evidence="1">
    <location>
        <begin position="138"/>
        <end position="163"/>
    </location>
</feature>
<dbReference type="AlphaFoldDB" id="A0A3P5XJT1"/>
<dbReference type="SUPFAM" id="SSF47240">
    <property type="entry name" value="Ferritin-like"/>
    <property type="match status" value="1"/>
</dbReference>
<reference evidence="4 5" key="1">
    <citation type="submission" date="2018-11" db="EMBL/GenBank/DDBJ databases">
        <authorList>
            <person name="Criscuolo A."/>
        </authorList>
    </citation>
    <scope>NUCLEOTIDE SEQUENCE [LARGE SCALE GENOMIC DNA]</scope>
    <source>
        <strain evidence="4">AT11b</strain>
    </source>
</reference>
<dbReference type="EMBL" id="UXAU01000037">
    <property type="protein sequence ID" value="VDC30418.1"/>
    <property type="molecule type" value="Genomic_DNA"/>
</dbReference>
<feature type="transmembrane region" description="Helical" evidence="2">
    <location>
        <begin position="29"/>
        <end position="49"/>
    </location>
</feature>
<dbReference type="Pfam" id="PF14530">
    <property type="entry name" value="DUF4439"/>
    <property type="match status" value="1"/>
</dbReference>
<gene>
    <name evidence="4" type="ORF">PSET11_02534</name>
</gene>
<protein>
    <recommendedName>
        <fullName evidence="3">DUF4439 domain-containing protein</fullName>
    </recommendedName>
</protein>
<proteinExistence type="predicted"/>
<evidence type="ECO:0000256" key="1">
    <source>
        <dbReference type="SAM" id="MobiDB-lite"/>
    </source>
</evidence>
<sequence>MAAWSVVNGEKPAKAANTDERRPAKNFRVAVLALATLVVLSLGLTLIPADPPAPPPPSATELARADAYDEALAIRSDSLRLTNSGAVDGAAAATLDDVVTLLTFQARALQDPAAPALVTAVPVTGPAGSVESSQQSHTPTPTQSATPRSAPTPPALASTLAASARTRLQDARTVDGGMARLLASAGVAQLLAAEKLAAAVGAPEAAAAPAPPTATSPTAPTDSSAAPPAGSGTAPASGKAAATSGATPLACLPASTGTASPSPAATRTPNAGTALTVPPDAGQAFSVLAQRGHQAVYAYQVALTRLNAAQRGPASTFLAEHRRGAEEAAAHSRLDCGTPPSPQPGYAIGGQFLADPAAGLAAFEGSSLAAYGDAIAVSAATQREWAVSGLLSAARRTNAWGGNVGHLPGLVLDENALPALSPPTP</sequence>
<dbReference type="Proteomes" id="UP000280861">
    <property type="component" value="Unassembled WGS sequence"/>
</dbReference>
<dbReference type="Gene3D" id="1.20.1260.10">
    <property type="match status" value="1"/>
</dbReference>
<accession>A0A3P5XJT1</accession>
<organism evidence="4 5">
    <name type="scientific">Arthrobacter ulcerisalmonis</name>
    <dbReference type="NCBI Taxonomy" id="2483813"/>
    <lineage>
        <taxon>Bacteria</taxon>
        <taxon>Bacillati</taxon>
        <taxon>Actinomycetota</taxon>
        <taxon>Actinomycetes</taxon>
        <taxon>Micrococcales</taxon>
        <taxon>Micrococcaceae</taxon>
        <taxon>Arthrobacter</taxon>
    </lineage>
</organism>
<feature type="compositionally biased region" description="Low complexity" evidence="1">
    <location>
        <begin position="215"/>
        <end position="269"/>
    </location>
</feature>
<keyword evidence="2" id="KW-0812">Transmembrane</keyword>
<keyword evidence="2" id="KW-0472">Membrane</keyword>
<evidence type="ECO:0000313" key="4">
    <source>
        <dbReference type="EMBL" id="VDC30418.1"/>
    </source>
</evidence>
<dbReference type="InterPro" id="IPR029447">
    <property type="entry name" value="DUF4439"/>
</dbReference>
<keyword evidence="2" id="KW-1133">Transmembrane helix</keyword>
<keyword evidence="5" id="KW-1185">Reference proteome</keyword>
<dbReference type="InterPro" id="IPR012347">
    <property type="entry name" value="Ferritin-like"/>
</dbReference>
<name>A0A3P5XJT1_9MICC</name>
<evidence type="ECO:0000256" key="2">
    <source>
        <dbReference type="SAM" id="Phobius"/>
    </source>
</evidence>
<evidence type="ECO:0000259" key="3">
    <source>
        <dbReference type="Pfam" id="PF14530"/>
    </source>
</evidence>
<feature type="domain" description="DUF4439" evidence="3">
    <location>
        <begin position="292"/>
        <end position="410"/>
    </location>
</feature>